<evidence type="ECO:0000256" key="1">
    <source>
        <dbReference type="ARBA" id="ARBA00004496"/>
    </source>
</evidence>
<dbReference type="AlphaFoldDB" id="A0A9P1MUT9"/>
<comment type="subcellular location">
    <subcellularLocation>
        <location evidence="1">Cytoplasm</location>
    </subcellularLocation>
</comment>
<evidence type="ECO:0000256" key="3">
    <source>
        <dbReference type="ARBA" id="ARBA00023284"/>
    </source>
</evidence>
<evidence type="ECO:0000256" key="6">
    <source>
        <dbReference type="ARBA" id="ARBA00032058"/>
    </source>
</evidence>
<dbReference type="InterPro" id="IPR036249">
    <property type="entry name" value="Thioredoxin-like_sf"/>
</dbReference>
<dbReference type="CDD" id="cd02970">
    <property type="entry name" value="PRX_like2"/>
    <property type="match status" value="1"/>
</dbReference>
<dbReference type="PANTHER" id="PTHR28630:SF31">
    <property type="entry name" value="PEROXIREDOXIN-LIKE 2A"/>
    <property type="match status" value="1"/>
</dbReference>
<dbReference type="GO" id="GO:0005737">
    <property type="term" value="C:cytoplasm"/>
    <property type="evidence" value="ECO:0007669"/>
    <property type="project" value="UniProtKB-SubCell"/>
</dbReference>
<comment type="similarity">
    <text evidence="4">Belongs to the peroxiredoxin-like PRXL2 family. PRXL2A subfamily.</text>
</comment>
<evidence type="ECO:0000256" key="7">
    <source>
        <dbReference type="ARBA" id="ARBA00032129"/>
    </source>
</evidence>
<gene>
    <name evidence="8" type="ORF">CAMP_LOCUS3601</name>
</gene>
<evidence type="ECO:0000256" key="5">
    <source>
        <dbReference type="ARBA" id="ARBA00023849"/>
    </source>
</evidence>
<proteinExistence type="inferred from homology"/>
<keyword evidence="2" id="KW-0963">Cytoplasm</keyword>
<accession>A0A9P1MUT9</accession>
<dbReference type="SUPFAM" id="SSF52833">
    <property type="entry name" value="Thioredoxin-like"/>
    <property type="match status" value="1"/>
</dbReference>
<evidence type="ECO:0000313" key="9">
    <source>
        <dbReference type="Proteomes" id="UP001152747"/>
    </source>
</evidence>
<reference evidence="8" key="1">
    <citation type="submission" date="2022-11" db="EMBL/GenBank/DDBJ databases">
        <authorList>
            <person name="Kikuchi T."/>
        </authorList>
    </citation>
    <scope>NUCLEOTIDE SEQUENCE</scope>
    <source>
        <strain evidence="8">PS1010</strain>
    </source>
</reference>
<keyword evidence="3" id="KW-0676">Redox-active center</keyword>
<dbReference type="EMBL" id="CANHGI010000002">
    <property type="protein sequence ID" value="CAI5440964.1"/>
    <property type="molecule type" value="Genomic_DNA"/>
</dbReference>
<evidence type="ECO:0000256" key="4">
    <source>
        <dbReference type="ARBA" id="ARBA00023787"/>
    </source>
</evidence>
<dbReference type="OrthoDB" id="40334at2759"/>
<organism evidence="8 9">
    <name type="scientific">Caenorhabditis angaria</name>
    <dbReference type="NCBI Taxonomy" id="860376"/>
    <lineage>
        <taxon>Eukaryota</taxon>
        <taxon>Metazoa</taxon>
        <taxon>Ecdysozoa</taxon>
        <taxon>Nematoda</taxon>
        <taxon>Chromadorea</taxon>
        <taxon>Rhabditida</taxon>
        <taxon>Rhabditina</taxon>
        <taxon>Rhabditomorpha</taxon>
        <taxon>Rhabditoidea</taxon>
        <taxon>Rhabditidae</taxon>
        <taxon>Peloderinae</taxon>
        <taxon>Caenorhabditis</taxon>
    </lineage>
</organism>
<name>A0A9P1MUT9_9PELO</name>
<dbReference type="GO" id="GO:0016209">
    <property type="term" value="F:antioxidant activity"/>
    <property type="evidence" value="ECO:0007669"/>
    <property type="project" value="TreeGrafter"/>
</dbReference>
<comment type="caution">
    <text evidence="8">The sequence shown here is derived from an EMBL/GenBank/DDBJ whole genome shotgun (WGS) entry which is preliminary data.</text>
</comment>
<dbReference type="Gene3D" id="3.40.30.10">
    <property type="entry name" value="Glutaredoxin"/>
    <property type="match status" value="1"/>
</dbReference>
<sequence>MEYFGWTSLAALSSAVIYANLPTRLTIGAVVPTFAHLAKAQLVPISGEPNDPEVIDESKSLEASKLFDKGAHLVMAVRRPGCLLCRREAAEINNLAPALKAANINLIAVVHETLGANKFKNYFTNGQLFLDTQRTFYGPNERWLPIWMGFLRIGTYINVRKAKEANVNGNLKGEGRLLGGVFLVADGELKYAHLEKEWGDAADIEEVKAAIEKYAKSR</sequence>
<dbReference type="Proteomes" id="UP001152747">
    <property type="component" value="Unassembled WGS sequence"/>
</dbReference>
<protein>
    <recommendedName>
        <fullName evidence="5">Peroxiredoxin-like 2A</fullName>
    </recommendedName>
    <alternativeName>
        <fullName evidence="7">Peroxiredoxin-like 2 activated in M-CSF stimulated monocytes</fullName>
    </alternativeName>
    <alternativeName>
        <fullName evidence="6">Redox-regulatory protein FAM213A</fullName>
    </alternativeName>
</protein>
<dbReference type="PANTHER" id="PTHR28630">
    <property type="match status" value="1"/>
</dbReference>
<keyword evidence="9" id="KW-1185">Reference proteome</keyword>
<dbReference type="Pfam" id="PF13911">
    <property type="entry name" value="AhpC-TSA_2"/>
    <property type="match status" value="1"/>
</dbReference>
<dbReference type="InterPro" id="IPR032801">
    <property type="entry name" value="PXL2A/B/C"/>
</dbReference>
<evidence type="ECO:0000256" key="2">
    <source>
        <dbReference type="ARBA" id="ARBA00022490"/>
    </source>
</evidence>
<evidence type="ECO:0000313" key="8">
    <source>
        <dbReference type="EMBL" id="CAI5440964.1"/>
    </source>
</evidence>